<evidence type="ECO:0000313" key="9">
    <source>
        <dbReference type="Proteomes" id="UP000002255"/>
    </source>
</evidence>
<keyword evidence="2" id="KW-0805">Transcription regulation</keyword>
<dbReference type="Gene3D" id="1.10.10.10">
    <property type="entry name" value="Winged helix-like DNA-binding domain superfamily/Winged helix DNA-binding domain"/>
    <property type="match status" value="1"/>
</dbReference>
<dbReference type="RefSeq" id="WP_012880206.1">
    <property type="nucleotide sequence ID" value="NC_013531.1"/>
</dbReference>
<keyword evidence="5" id="KW-0804">Transcription</keyword>
<dbReference type="PANTHER" id="PTHR43133">
    <property type="entry name" value="RNA POLYMERASE ECF-TYPE SIGMA FACTO"/>
    <property type="match status" value="1"/>
</dbReference>
<dbReference type="GO" id="GO:0016987">
    <property type="term" value="F:sigma factor activity"/>
    <property type="evidence" value="ECO:0007669"/>
    <property type="project" value="UniProtKB-KW"/>
</dbReference>
<dbReference type="NCBIfam" id="TIGR02937">
    <property type="entry name" value="sigma70-ECF"/>
    <property type="match status" value="1"/>
</dbReference>
<dbReference type="GO" id="GO:0006352">
    <property type="term" value="P:DNA-templated transcription initiation"/>
    <property type="evidence" value="ECO:0007669"/>
    <property type="project" value="InterPro"/>
</dbReference>
<dbReference type="SUPFAM" id="SSF88659">
    <property type="entry name" value="Sigma3 and sigma4 domains of RNA polymerase sigma factors"/>
    <property type="match status" value="1"/>
</dbReference>
<keyword evidence="8" id="KW-0614">Plasmid</keyword>
<dbReference type="Gene3D" id="1.10.1740.10">
    <property type="match status" value="1"/>
</dbReference>
<dbReference type="AlphaFoldDB" id="D1C100"/>
<evidence type="ECO:0000256" key="4">
    <source>
        <dbReference type="ARBA" id="ARBA00023125"/>
    </source>
</evidence>
<comment type="similarity">
    <text evidence="1">Belongs to the sigma-70 factor family. ECF subfamily.</text>
</comment>
<dbReference type="InterPro" id="IPR039425">
    <property type="entry name" value="RNA_pol_sigma-70-like"/>
</dbReference>
<evidence type="ECO:0000256" key="3">
    <source>
        <dbReference type="ARBA" id="ARBA00023082"/>
    </source>
</evidence>
<dbReference type="InterPro" id="IPR013249">
    <property type="entry name" value="RNA_pol_sigma70_r4_t2"/>
</dbReference>
<evidence type="ECO:0000313" key="8">
    <source>
        <dbReference type="EMBL" id="ACZ32466.1"/>
    </source>
</evidence>
<keyword evidence="4" id="KW-0238">DNA-binding</keyword>
<evidence type="ECO:0000259" key="7">
    <source>
        <dbReference type="Pfam" id="PF08281"/>
    </source>
</evidence>
<dbReference type="KEGG" id="xce:Xcel_3467"/>
<accession>D1C100</accession>
<dbReference type="SUPFAM" id="SSF88946">
    <property type="entry name" value="Sigma2 domain of RNA polymerase sigma factors"/>
    <property type="match status" value="1"/>
</dbReference>
<gene>
    <name evidence="8" type="ORF">Xcel_3467</name>
</gene>
<name>D1C100_XYLCX</name>
<dbReference type="Pfam" id="PF08281">
    <property type="entry name" value="Sigma70_r4_2"/>
    <property type="match status" value="1"/>
</dbReference>
<feature type="domain" description="RNA polymerase sigma factor 70 region 4 type 2" evidence="7">
    <location>
        <begin position="104"/>
        <end position="152"/>
    </location>
</feature>
<dbReference type="InterPro" id="IPR007627">
    <property type="entry name" value="RNA_pol_sigma70_r2"/>
</dbReference>
<dbReference type="PANTHER" id="PTHR43133:SF8">
    <property type="entry name" value="RNA POLYMERASE SIGMA FACTOR HI_1459-RELATED"/>
    <property type="match status" value="1"/>
</dbReference>
<dbReference type="InterPro" id="IPR013325">
    <property type="entry name" value="RNA_pol_sigma_r2"/>
</dbReference>
<dbReference type="HOGENOM" id="CLU_047691_9_2_11"/>
<keyword evidence="9" id="KW-1185">Reference proteome</keyword>
<dbReference type="GO" id="GO:0003677">
    <property type="term" value="F:DNA binding"/>
    <property type="evidence" value="ECO:0007669"/>
    <property type="project" value="UniProtKB-KW"/>
</dbReference>
<dbReference type="InterPro" id="IPR036388">
    <property type="entry name" value="WH-like_DNA-bd_sf"/>
</dbReference>
<evidence type="ECO:0000256" key="1">
    <source>
        <dbReference type="ARBA" id="ARBA00010641"/>
    </source>
</evidence>
<feature type="domain" description="RNA polymerase sigma-70 region 2" evidence="6">
    <location>
        <begin position="10"/>
        <end position="77"/>
    </location>
</feature>
<dbReference type="EMBL" id="CP001822">
    <property type="protein sequence ID" value="ACZ32466.1"/>
    <property type="molecule type" value="Genomic_DNA"/>
</dbReference>
<dbReference type="InterPro" id="IPR013324">
    <property type="entry name" value="RNA_pol_sigma_r3/r4-like"/>
</dbReference>
<dbReference type="eggNOG" id="COG1595">
    <property type="taxonomic scope" value="Bacteria"/>
</dbReference>
<evidence type="ECO:0000256" key="5">
    <source>
        <dbReference type="ARBA" id="ARBA00023163"/>
    </source>
</evidence>
<evidence type="ECO:0000259" key="6">
    <source>
        <dbReference type="Pfam" id="PF04542"/>
    </source>
</evidence>
<geneLocation type="plasmid" evidence="8 9">
    <name>pXCEL01</name>
</geneLocation>
<protein>
    <submittedName>
        <fullName evidence="8">RNA polymerase, sigma-24 subunit, ECF subfamily</fullName>
    </submittedName>
</protein>
<reference evidence="8 9" key="1">
    <citation type="journal article" date="2010" name="Stand. Genomic Sci.">
        <title>Complete genome sequence of Xylanimonas cellulosilytica type strain (XIL07).</title>
        <authorList>
            <person name="Foster B."/>
            <person name="Pukall R."/>
            <person name="Abt B."/>
            <person name="Nolan M."/>
            <person name="Glavina Del Rio T."/>
            <person name="Chen F."/>
            <person name="Lucas S."/>
            <person name="Tice H."/>
            <person name="Pitluck S."/>
            <person name="Cheng J.-F."/>
            <person name="Chertkov O."/>
            <person name="Brettin T."/>
            <person name="Han C."/>
            <person name="Detter J.C."/>
            <person name="Bruce D."/>
            <person name="Goodwin L."/>
            <person name="Ivanova N."/>
            <person name="Mavromatis K."/>
            <person name="Pati A."/>
            <person name="Mikhailova N."/>
            <person name="Chen A."/>
            <person name="Palaniappan K."/>
            <person name="Land M."/>
            <person name="Hauser L."/>
            <person name="Chang Y.-J."/>
            <person name="Jeffries C.D."/>
            <person name="Chain P."/>
            <person name="Rohde M."/>
            <person name="Goeker M."/>
            <person name="Bristow J."/>
            <person name="Eisen J.A."/>
            <person name="Markowitz V."/>
            <person name="Hugenholtz P."/>
            <person name="Kyrpides N.C."/>
            <person name="Klenk H.-P."/>
            <person name="Lapidus A."/>
        </authorList>
    </citation>
    <scope>NUCLEOTIDE SEQUENCE [LARGE SCALE GENOMIC DNA]</scope>
    <source>
        <strain evidence="9">DSM 15894 / CECT 5975 / LMG 20990 / XIL07</strain>
        <plasmid evidence="9">Plasmid pXCEL01</plasmid>
    </source>
</reference>
<proteinExistence type="inferred from homology"/>
<dbReference type="Proteomes" id="UP000002255">
    <property type="component" value="Plasmid pXCEL01"/>
</dbReference>
<dbReference type="InterPro" id="IPR014284">
    <property type="entry name" value="RNA_pol_sigma-70_dom"/>
</dbReference>
<sequence>MTDRSDFERLFRSVHTDLHGYVVRRMGLTGAEDVVADALATVFARWGDAPASLDEQRAWAFGITHHKLQEAFRKRSRAIAVVSVLHAGPTASAAADDEVAALDRARRLLERLPTAERNAVYLTVVAGLTSAETARILECSVTAVTSRVSRARHSLRAILEAEKGKEASARVVS</sequence>
<evidence type="ECO:0000256" key="2">
    <source>
        <dbReference type="ARBA" id="ARBA00023015"/>
    </source>
</evidence>
<dbReference type="Pfam" id="PF04542">
    <property type="entry name" value="Sigma70_r2"/>
    <property type="match status" value="1"/>
</dbReference>
<keyword evidence="3" id="KW-0731">Sigma factor</keyword>
<organism evidence="8 9">
    <name type="scientific">Xylanimonas cellulosilytica (strain DSM 15894 / JCM 12276 / CECT 5975 / KCTC 9989 / LMG 20990 / NBRC 107835 / XIL07)</name>
    <dbReference type="NCBI Taxonomy" id="446471"/>
    <lineage>
        <taxon>Bacteria</taxon>
        <taxon>Bacillati</taxon>
        <taxon>Actinomycetota</taxon>
        <taxon>Actinomycetes</taxon>
        <taxon>Micrococcales</taxon>
        <taxon>Promicromonosporaceae</taxon>
        <taxon>Xylanimonas</taxon>
    </lineage>
</organism>